<evidence type="ECO:0000256" key="6">
    <source>
        <dbReference type="ARBA" id="ARBA00022837"/>
    </source>
</evidence>
<comment type="subcellular location">
    <subcellularLocation>
        <location evidence="1">Cell membrane</location>
        <topology evidence="1">Multi-pass membrane protein</topology>
    </subcellularLocation>
</comment>
<feature type="compositionally biased region" description="Low complexity" evidence="10">
    <location>
        <begin position="812"/>
        <end position="827"/>
    </location>
</feature>
<feature type="transmembrane region" description="Helical" evidence="11">
    <location>
        <begin position="610"/>
        <end position="630"/>
    </location>
</feature>
<evidence type="ECO:0000256" key="7">
    <source>
        <dbReference type="ARBA" id="ARBA00023065"/>
    </source>
</evidence>
<evidence type="ECO:0000256" key="1">
    <source>
        <dbReference type="ARBA" id="ARBA00004651"/>
    </source>
</evidence>
<feature type="transmembrane region" description="Helical" evidence="11">
    <location>
        <begin position="671"/>
        <end position="696"/>
    </location>
</feature>
<dbReference type="SMART" id="SM00248">
    <property type="entry name" value="ANK"/>
    <property type="match status" value="5"/>
</dbReference>
<dbReference type="GO" id="GO:0005216">
    <property type="term" value="F:monoatomic ion channel activity"/>
    <property type="evidence" value="ECO:0007669"/>
    <property type="project" value="InterPro"/>
</dbReference>
<feature type="region of interest" description="Disordered" evidence="10">
    <location>
        <begin position="860"/>
        <end position="885"/>
    </location>
</feature>
<organism evidence="12">
    <name type="scientific">Mucochytrium quahogii</name>
    <dbReference type="NCBI Taxonomy" id="96639"/>
    <lineage>
        <taxon>Eukaryota</taxon>
        <taxon>Sar</taxon>
        <taxon>Stramenopiles</taxon>
        <taxon>Bigyra</taxon>
        <taxon>Labyrinthulomycetes</taxon>
        <taxon>Thraustochytrida</taxon>
        <taxon>Thraustochytriidae</taxon>
        <taxon>Mucochytrium</taxon>
    </lineage>
</organism>
<evidence type="ECO:0000256" key="3">
    <source>
        <dbReference type="ARBA" id="ARBA00022475"/>
    </source>
</evidence>
<feature type="compositionally biased region" description="Basic and acidic residues" evidence="10">
    <location>
        <begin position="868"/>
        <end position="885"/>
    </location>
</feature>
<keyword evidence="5" id="KW-0677">Repeat</keyword>
<dbReference type="GO" id="GO:0098703">
    <property type="term" value="P:calcium ion import across plasma membrane"/>
    <property type="evidence" value="ECO:0007669"/>
    <property type="project" value="TreeGrafter"/>
</dbReference>
<dbReference type="PANTHER" id="PTHR10582:SF2">
    <property type="entry name" value="INACTIVE"/>
    <property type="match status" value="1"/>
</dbReference>
<dbReference type="PANTHER" id="PTHR10582">
    <property type="entry name" value="TRANSIENT RECEPTOR POTENTIAL ION CHANNEL PROTEIN"/>
    <property type="match status" value="1"/>
</dbReference>
<proteinExistence type="predicted"/>
<feature type="transmembrane region" description="Helical" evidence="11">
    <location>
        <begin position="642"/>
        <end position="659"/>
    </location>
</feature>
<evidence type="ECO:0000256" key="8">
    <source>
        <dbReference type="ARBA" id="ARBA00023303"/>
    </source>
</evidence>
<sequence>MASMLPSIDLNSMSSDGETSDDGEEVIDDLGPPLLLMRNVSGYDVRNERLEVSCDALVRGSEHVFFKLLTASVNGDLAQVRKSLNKLTKREASQLNPLRDSPSYGLNALHVAKTVDIAAELVDFGIPVDIQGLNGQTPLHVHTHNNNPGVIKYLIDRGATVDAKTAYNGATPLQWAVASDNLEVVKLLVRAGADVSYPNENLNTALHMVGSTEVARFLVANNARTDVCNADGRLPLEEASSRAMDDAQLDVALYLLELSRKAYFSNDRKPEFVPSTVAEDDEGSTEESQTDELESYQNSKVVSPDNITRDAVKVHAMHVEAKQRWDLLKRAFISGKASAIRHSPSPVAPVSKSQEFYATFFEVIVKERPNLAIKILDKQRTFLYWENNARVFSYNTSLLGTIPYCSSAMKQMVLDERLDLISHIVVQYSLNLRWILFTREVLFFEFVVHVVFVLLLLGTTCSAERNIDLLVFAWGKKYSVFENPSEANLVKVGMVFLNLLLMFINIRYMYIQVVQSKISSILSGKVYSWWDAMHCRLRNEQFYLLPHLFILISQVLRCFPESEHLYVVADILVALVTWRLFYRGLSFGEGFESIGVPMCTIKQMIDVNRIYFLVLFVFITGFSHSMYLIFRDEPSSLEYGSFQMSWITLFFFVFNLDVGSLNEEAVSYRKYFGFLVIGVYMSIVCLVVFNLIIAVMTSTYESIQGNSKQQWLLQKARLIVFYESYENAINSILYKRSIESVRKGHLPPGDPKHYVKEQANGVVLVEVPRSYIRECLQFRLSTFQLFHRFRYSVFKRWKHLRRSPSFLWPETSGRSSSSAHRLLSHDSTSSSNPLEVLQLKSELLVVGKFQMLRRKKSSEKKVVSVSAGKRDKSMTGRKLSQAERDNEKMVSMLVKMQLSQERMHRELASLRTQVLELSLSGKANGG</sequence>
<keyword evidence="6" id="KW-0106">Calcium</keyword>
<dbReference type="Gene3D" id="1.25.40.20">
    <property type="entry name" value="Ankyrin repeat-containing domain"/>
    <property type="match status" value="2"/>
</dbReference>
<dbReference type="SUPFAM" id="SSF48403">
    <property type="entry name" value="Ankyrin repeat"/>
    <property type="match status" value="1"/>
</dbReference>
<dbReference type="Pfam" id="PF12796">
    <property type="entry name" value="Ank_2"/>
    <property type="match status" value="1"/>
</dbReference>
<keyword evidence="11" id="KW-1133">Transmembrane helix</keyword>
<keyword evidence="2" id="KW-0813">Transport</keyword>
<keyword evidence="11" id="KW-0812">Transmembrane</keyword>
<feature type="compositionally biased region" description="Acidic residues" evidence="10">
    <location>
        <begin position="278"/>
        <end position="294"/>
    </location>
</feature>
<evidence type="ECO:0000256" key="4">
    <source>
        <dbReference type="ARBA" id="ARBA00022568"/>
    </source>
</evidence>
<dbReference type="PROSITE" id="PS50088">
    <property type="entry name" value="ANK_REPEAT"/>
    <property type="match status" value="2"/>
</dbReference>
<keyword evidence="11" id="KW-0472">Membrane</keyword>
<feature type="region of interest" description="Disordered" evidence="10">
    <location>
        <begin position="273"/>
        <end position="300"/>
    </location>
</feature>
<keyword evidence="7" id="KW-0406">Ion transport</keyword>
<evidence type="ECO:0000256" key="11">
    <source>
        <dbReference type="SAM" id="Phobius"/>
    </source>
</evidence>
<dbReference type="PROSITE" id="PS50297">
    <property type="entry name" value="ANK_REP_REGION"/>
    <property type="match status" value="2"/>
</dbReference>
<evidence type="ECO:0000256" key="10">
    <source>
        <dbReference type="SAM" id="MobiDB-lite"/>
    </source>
</evidence>
<dbReference type="InterPro" id="IPR002110">
    <property type="entry name" value="Ankyrin_rpt"/>
</dbReference>
<feature type="transmembrane region" description="Helical" evidence="11">
    <location>
        <begin position="441"/>
        <end position="460"/>
    </location>
</feature>
<feature type="repeat" description="ANK" evidence="9">
    <location>
        <begin position="168"/>
        <end position="200"/>
    </location>
</feature>
<evidence type="ECO:0000256" key="9">
    <source>
        <dbReference type="PROSITE-ProRule" id="PRU00023"/>
    </source>
</evidence>
<keyword evidence="8" id="KW-0407">Ion channel</keyword>
<feature type="region of interest" description="Disordered" evidence="10">
    <location>
        <begin position="811"/>
        <end position="831"/>
    </location>
</feature>
<evidence type="ECO:0000256" key="2">
    <source>
        <dbReference type="ARBA" id="ARBA00022448"/>
    </source>
</evidence>
<feature type="repeat" description="ANK" evidence="9">
    <location>
        <begin position="134"/>
        <end position="166"/>
    </location>
</feature>
<keyword evidence="3" id="KW-1003">Cell membrane</keyword>
<evidence type="ECO:0000256" key="5">
    <source>
        <dbReference type="ARBA" id="ARBA00022737"/>
    </source>
</evidence>
<dbReference type="InterPro" id="IPR036770">
    <property type="entry name" value="Ankyrin_rpt-contain_sf"/>
</dbReference>
<gene>
    <name evidence="12" type="ORF">QSP1433_LOCUS15147</name>
</gene>
<feature type="region of interest" description="Disordered" evidence="10">
    <location>
        <begin position="1"/>
        <end position="25"/>
    </location>
</feature>
<evidence type="ECO:0008006" key="13">
    <source>
        <dbReference type="Google" id="ProtNLM"/>
    </source>
</evidence>
<keyword evidence="4" id="KW-0109">Calcium transport</keyword>
<evidence type="ECO:0000313" key="12">
    <source>
        <dbReference type="EMBL" id="CAD9703076.1"/>
    </source>
</evidence>
<dbReference type="GO" id="GO:0005886">
    <property type="term" value="C:plasma membrane"/>
    <property type="evidence" value="ECO:0007669"/>
    <property type="project" value="UniProtKB-SubCell"/>
</dbReference>
<dbReference type="InterPro" id="IPR024862">
    <property type="entry name" value="TRPV"/>
</dbReference>
<reference evidence="12" key="1">
    <citation type="submission" date="2021-01" db="EMBL/GenBank/DDBJ databases">
        <authorList>
            <person name="Corre E."/>
            <person name="Pelletier E."/>
            <person name="Niang G."/>
            <person name="Scheremetjew M."/>
            <person name="Finn R."/>
            <person name="Kale V."/>
            <person name="Holt S."/>
            <person name="Cochrane G."/>
            <person name="Meng A."/>
            <person name="Brown T."/>
            <person name="Cohen L."/>
        </authorList>
    </citation>
    <scope>NUCLEOTIDE SEQUENCE</scope>
    <source>
        <strain evidence="12">NY070348D</strain>
    </source>
</reference>
<accession>A0A7S2SKX8</accession>
<protein>
    <recommendedName>
        <fullName evidence="13">Ion transport domain-containing protein</fullName>
    </recommendedName>
</protein>
<dbReference type="EMBL" id="HBHK01024048">
    <property type="protein sequence ID" value="CAD9703076.1"/>
    <property type="molecule type" value="Transcribed_RNA"/>
</dbReference>
<dbReference type="AlphaFoldDB" id="A0A7S2SKX8"/>
<name>A0A7S2SKX8_9STRA</name>
<keyword evidence="9" id="KW-0040">ANK repeat</keyword>